<evidence type="ECO:0000313" key="2">
    <source>
        <dbReference type="EMBL" id="AVO47228.1"/>
    </source>
</evidence>
<dbReference type="RefSeq" id="WP_106750598.1">
    <property type="nucleotide sequence ID" value="NZ_CP027668.1"/>
</dbReference>
<dbReference type="Gene3D" id="2.30.110.10">
    <property type="entry name" value="Electron Transport, Fmn-binding Protein, Chain A"/>
    <property type="match status" value="1"/>
</dbReference>
<dbReference type="SUPFAM" id="SSF50475">
    <property type="entry name" value="FMN-binding split barrel"/>
    <property type="match status" value="1"/>
</dbReference>
<feature type="domain" description="General stress protein FMN-binding split barrel" evidence="1">
    <location>
        <begin position="9"/>
        <end position="153"/>
    </location>
</feature>
<dbReference type="PANTHER" id="PTHR34818">
    <property type="entry name" value="PROTEIN BLI-3"/>
    <property type="match status" value="1"/>
</dbReference>
<reference evidence="2 3" key="1">
    <citation type="submission" date="2018-03" db="EMBL/GenBank/DDBJ databases">
        <title>Genome sequencing of Phreatobacter sp.</title>
        <authorList>
            <person name="Kim S.-J."/>
            <person name="Heo J."/>
            <person name="Kwon S.-W."/>
        </authorList>
    </citation>
    <scope>NUCLEOTIDE SEQUENCE [LARGE SCALE GENOMIC DNA]</scope>
    <source>
        <strain evidence="2 3">S-12</strain>
    </source>
</reference>
<sequence>MSESHATPQDVYDLIETVRIGMLVTAREEGSGMRARPMAAHVKAEEGAIYFLTDVEGRKDDEVEKEHHVCLAFSDPKSERYASVSGLAAISNDRAKIRELFSMAAKAWWDSPEDPSIRLVRVTPREAEIWKGPGRVVSMIKMAAAAATGGRPDLGENAKVKMG</sequence>
<keyword evidence="3" id="KW-1185">Reference proteome</keyword>
<evidence type="ECO:0000259" key="1">
    <source>
        <dbReference type="Pfam" id="PF16242"/>
    </source>
</evidence>
<dbReference type="OrthoDB" id="1432662at2"/>
<dbReference type="InterPro" id="IPR012349">
    <property type="entry name" value="Split_barrel_FMN-bd"/>
</dbReference>
<dbReference type="Proteomes" id="UP000237889">
    <property type="component" value="Chromosome"/>
</dbReference>
<dbReference type="Pfam" id="PF16242">
    <property type="entry name" value="Pyrid_ox_like"/>
    <property type="match status" value="1"/>
</dbReference>
<protein>
    <submittedName>
        <fullName evidence="2">General stress protein</fullName>
    </submittedName>
</protein>
<gene>
    <name evidence="2" type="ORF">C6569_20485</name>
</gene>
<dbReference type="InterPro" id="IPR052917">
    <property type="entry name" value="Stress-Dev_Protein"/>
</dbReference>
<organism evidence="2 3">
    <name type="scientific">Phreatobacter cathodiphilus</name>
    <dbReference type="NCBI Taxonomy" id="1868589"/>
    <lineage>
        <taxon>Bacteria</taxon>
        <taxon>Pseudomonadati</taxon>
        <taxon>Pseudomonadota</taxon>
        <taxon>Alphaproteobacteria</taxon>
        <taxon>Hyphomicrobiales</taxon>
        <taxon>Phreatobacteraceae</taxon>
        <taxon>Phreatobacter</taxon>
    </lineage>
</organism>
<dbReference type="AlphaFoldDB" id="A0A2S0NGF9"/>
<accession>A0A2S0NGF9</accession>
<evidence type="ECO:0000313" key="3">
    <source>
        <dbReference type="Proteomes" id="UP000237889"/>
    </source>
</evidence>
<dbReference type="PANTHER" id="PTHR34818:SF1">
    <property type="entry name" value="PROTEIN BLI-3"/>
    <property type="match status" value="1"/>
</dbReference>
<dbReference type="InterPro" id="IPR038725">
    <property type="entry name" value="YdaG_split_barrel_FMN-bd"/>
</dbReference>
<proteinExistence type="predicted"/>
<dbReference type="KEGG" id="phr:C6569_20485"/>
<name>A0A2S0NGF9_9HYPH</name>
<dbReference type="EMBL" id="CP027668">
    <property type="protein sequence ID" value="AVO47228.1"/>
    <property type="molecule type" value="Genomic_DNA"/>
</dbReference>